<dbReference type="PROSITE" id="PS50110">
    <property type="entry name" value="RESPONSE_REGULATORY"/>
    <property type="match status" value="1"/>
</dbReference>
<evidence type="ECO:0000256" key="1">
    <source>
        <dbReference type="PROSITE-ProRule" id="PRU00169"/>
    </source>
</evidence>
<dbReference type="InterPro" id="IPR011006">
    <property type="entry name" value="CheY-like_superfamily"/>
</dbReference>
<protein>
    <recommendedName>
        <fullName evidence="2">Response regulatory domain-containing protein</fullName>
    </recommendedName>
</protein>
<reference evidence="4" key="1">
    <citation type="submission" date="2015-11" db="EMBL/GenBank/DDBJ databases">
        <title>Draft Genome Sequence of the Radioresistant Bacterium Deinococcus grandis, Isolated from Freshwater Fish in Japan.</title>
        <authorList>
            <person name="Satoh K."/>
            <person name="Onodera T."/>
            <person name="Omoso K."/>
            <person name="Takeda-Yano K."/>
            <person name="Katayama T."/>
            <person name="Oono Y."/>
            <person name="Narumi I."/>
        </authorList>
    </citation>
    <scope>NUCLEOTIDE SEQUENCE [LARGE SCALE GENOMIC DNA]</scope>
    <source>
        <strain evidence="4">ATCC 43672</strain>
    </source>
</reference>
<dbReference type="Pfam" id="PF00072">
    <property type="entry name" value="Response_reg"/>
    <property type="match status" value="1"/>
</dbReference>
<gene>
    <name evidence="3" type="ORF">DEIGR_330056</name>
</gene>
<dbReference type="CDD" id="cd17557">
    <property type="entry name" value="REC_Rcp-like"/>
    <property type="match status" value="1"/>
</dbReference>
<name>A0A100HN78_9DEIO</name>
<dbReference type="OrthoDB" id="9785718at2"/>
<dbReference type="AlphaFoldDB" id="A0A100HN78"/>
<accession>A0A100HN78</accession>
<dbReference type="RefSeq" id="WP_058979896.1">
    <property type="nucleotide sequence ID" value="NZ_BCMS01000005.1"/>
</dbReference>
<evidence type="ECO:0000313" key="4">
    <source>
        <dbReference type="Proteomes" id="UP000056209"/>
    </source>
</evidence>
<evidence type="ECO:0000313" key="3">
    <source>
        <dbReference type="EMBL" id="GAQ23798.1"/>
    </source>
</evidence>
<dbReference type="InterPro" id="IPR001789">
    <property type="entry name" value="Sig_transdc_resp-reg_receiver"/>
</dbReference>
<proteinExistence type="predicted"/>
<dbReference type="Gene3D" id="3.40.50.2300">
    <property type="match status" value="1"/>
</dbReference>
<dbReference type="PANTHER" id="PTHR44520:SF2">
    <property type="entry name" value="RESPONSE REGULATOR RCP1"/>
    <property type="match status" value="1"/>
</dbReference>
<dbReference type="InterPro" id="IPR052893">
    <property type="entry name" value="TCS_response_regulator"/>
</dbReference>
<keyword evidence="1" id="KW-0597">Phosphoprotein</keyword>
<dbReference type="SMART" id="SM00448">
    <property type="entry name" value="REC"/>
    <property type="match status" value="1"/>
</dbReference>
<dbReference type="PANTHER" id="PTHR44520">
    <property type="entry name" value="RESPONSE REGULATOR RCP1-RELATED"/>
    <property type="match status" value="1"/>
</dbReference>
<sequence>MSRPLHVLLADDSLPDRLLAEVAFDAQDVPVHVTYCEDGQQVLDTLLRDDTERPDVIVLDLNMPRMDGHETLRHIRAHPDLRHYPVAILTSSASESDIAQAYAHLASLYMTKEIDLGRFTEQIGAFVGFYGQCLFDAAART</sequence>
<dbReference type="GO" id="GO:0000160">
    <property type="term" value="P:phosphorelay signal transduction system"/>
    <property type="evidence" value="ECO:0007669"/>
    <property type="project" value="InterPro"/>
</dbReference>
<organism evidence="3 4">
    <name type="scientific">Deinococcus grandis</name>
    <dbReference type="NCBI Taxonomy" id="57498"/>
    <lineage>
        <taxon>Bacteria</taxon>
        <taxon>Thermotogati</taxon>
        <taxon>Deinococcota</taxon>
        <taxon>Deinococci</taxon>
        <taxon>Deinococcales</taxon>
        <taxon>Deinococcaceae</taxon>
        <taxon>Deinococcus</taxon>
    </lineage>
</organism>
<feature type="modified residue" description="4-aspartylphosphate" evidence="1">
    <location>
        <position position="60"/>
    </location>
</feature>
<dbReference type="EMBL" id="BCMS01000005">
    <property type="protein sequence ID" value="GAQ23798.1"/>
    <property type="molecule type" value="Genomic_DNA"/>
</dbReference>
<dbReference type="SUPFAM" id="SSF52172">
    <property type="entry name" value="CheY-like"/>
    <property type="match status" value="1"/>
</dbReference>
<comment type="caution">
    <text evidence="3">The sequence shown here is derived from an EMBL/GenBank/DDBJ whole genome shotgun (WGS) entry which is preliminary data.</text>
</comment>
<dbReference type="Proteomes" id="UP000056209">
    <property type="component" value="Unassembled WGS sequence"/>
</dbReference>
<keyword evidence="4" id="KW-1185">Reference proteome</keyword>
<feature type="domain" description="Response regulatory" evidence="2">
    <location>
        <begin position="6"/>
        <end position="127"/>
    </location>
</feature>
<evidence type="ECO:0000259" key="2">
    <source>
        <dbReference type="PROSITE" id="PS50110"/>
    </source>
</evidence>